<keyword evidence="2" id="KW-0812">Transmembrane</keyword>
<dbReference type="OrthoDB" id="5149425at2"/>
<proteinExistence type="predicted"/>
<feature type="compositionally biased region" description="Acidic residues" evidence="1">
    <location>
        <begin position="68"/>
        <end position="77"/>
    </location>
</feature>
<sequence>MSDGPIFPRVNGARGAEEPRDSHASAPVPVEFPQARGATDSPAGTARDDDQDHAASFPPVVLPRPAEDGENEPGENEPAERESGRKRLPLWAIILIAIAGLAAIAAIVIAIAASSKENSPGATVTVTAEAPVATAQPIERGEGSALFEAIPGLANQFALTALTENATWTEQHKAIEAYDAAYAGTADGIDGVEITITIGQWETAEDAAQAAQALVSSALGAGAASTDVTVNGKVVGEVYTPEAGLAQDHTAATMIWTNDTVVVELAGPADQLQRIYEGYGL</sequence>
<dbReference type="RefSeq" id="WP_142112549.1">
    <property type="nucleotide sequence ID" value="NZ_BAAATB010000004.1"/>
</dbReference>
<reference evidence="3 4" key="1">
    <citation type="submission" date="2019-06" db="EMBL/GenBank/DDBJ databases">
        <title>Sequencing the genomes of 1000 actinobacteria strains.</title>
        <authorList>
            <person name="Klenk H.-P."/>
        </authorList>
    </citation>
    <scope>NUCLEOTIDE SEQUENCE [LARGE SCALE GENOMIC DNA]</scope>
    <source>
        <strain evidence="3 4">DSM 10596</strain>
    </source>
</reference>
<name>A0A542SQN3_9MICO</name>
<protein>
    <submittedName>
        <fullName evidence="3">Uncharacterized protein</fullName>
    </submittedName>
</protein>
<evidence type="ECO:0000313" key="3">
    <source>
        <dbReference type="EMBL" id="TQK76936.1"/>
    </source>
</evidence>
<feature type="region of interest" description="Disordered" evidence="1">
    <location>
        <begin position="1"/>
        <end position="84"/>
    </location>
</feature>
<keyword evidence="2" id="KW-0472">Membrane</keyword>
<dbReference type="Proteomes" id="UP000316181">
    <property type="component" value="Unassembled WGS sequence"/>
</dbReference>
<feature type="transmembrane region" description="Helical" evidence="2">
    <location>
        <begin position="90"/>
        <end position="113"/>
    </location>
</feature>
<dbReference type="AlphaFoldDB" id="A0A542SQN3"/>
<dbReference type="EMBL" id="VFNV01000001">
    <property type="protein sequence ID" value="TQK76936.1"/>
    <property type="molecule type" value="Genomic_DNA"/>
</dbReference>
<evidence type="ECO:0000256" key="2">
    <source>
        <dbReference type="SAM" id="Phobius"/>
    </source>
</evidence>
<evidence type="ECO:0000256" key="1">
    <source>
        <dbReference type="SAM" id="MobiDB-lite"/>
    </source>
</evidence>
<keyword evidence="4" id="KW-1185">Reference proteome</keyword>
<comment type="caution">
    <text evidence="3">The sequence shown here is derived from an EMBL/GenBank/DDBJ whole genome shotgun (WGS) entry which is preliminary data.</text>
</comment>
<gene>
    <name evidence="3" type="ORF">FB389_1639</name>
</gene>
<evidence type="ECO:0000313" key="4">
    <source>
        <dbReference type="Proteomes" id="UP000316181"/>
    </source>
</evidence>
<keyword evidence="2" id="KW-1133">Transmembrane helix</keyword>
<organism evidence="3 4">
    <name type="scientific">Rarobacter incanus</name>
    <dbReference type="NCBI Taxonomy" id="153494"/>
    <lineage>
        <taxon>Bacteria</taxon>
        <taxon>Bacillati</taxon>
        <taxon>Actinomycetota</taxon>
        <taxon>Actinomycetes</taxon>
        <taxon>Micrococcales</taxon>
        <taxon>Rarobacteraceae</taxon>
        <taxon>Rarobacter</taxon>
    </lineage>
</organism>
<accession>A0A542SQN3</accession>